<dbReference type="Proteomes" id="UP000472276">
    <property type="component" value="Unassembled WGS sequence"/>
</dbReference>
<evidence type="ECO:0000256" key="7">
    <source>
        <dbReference type="ARBA" id="ARBA00023170"/>
    </source>
</evidence>
<sequence length="389" mass="44399">MDFFNISSLDDGVEAENISSNSTSESQYTLLAIWGLAGLVSFLILFTIVGNVLVVIAVLTSRALKPPQNLFLVSLASADILVATLVMPFSLANELMGFWFFGKIWCDIYLALDVLFCTSSIVHLCAISLDRYWSVTQAVEYNLKRTPKRVKGMIVVVWLISAIISFPPLISMDRSSSEASPQCMLNDETWYILYSSIGSFFAPCVIMILVYIRIYQVAKTRTRTLSEKKRDVDSPSSSDEKLKKSSCSSKHHHEDRKDRKASRKSSSASKYSSRKSRASSKSIDLFSSRRKRRSTVNRKKVSAAREKRFTFVLAVVMGVFVVCWFPFFFSYSLYGICREPCKIPLTLFKFFFWIGYCNSSLNPVIYTIFNQDFRRAFQKILCKSWKRSF</sequence>
<feature type="transmembrane region" description="Helical" evidence="11">
    <location>
        <begin position="150"/>
        <end position="170"/>
    </location>
</feature>
<reference evidence="13" key="1">
    <citation type="submission" date="2025-08" db="UniProtKB">
        <authorList>
            <consortium name="Ensembl"/>
        </authorList>
    </citation>
    <scope>IDENTIFICATION</scope>
</reference>
<dbReference type="SMART" id="SM01381">
    <property type="entry name" value="7TM_GPCR_Srsx"/>
    <property type="match status" value="1"/>
</dbReference>
<dbReference type="PROSITE" id="PS50262">
    <property type="entry name" value="G_PROTEIN_RECEP_F1_2"/>
    <property type="match status" value="1"/>
</dbReference>
<feature type="transmembrane region" description="Helical" evidence="11">
    <location>
        <begin position="350"/>
        <end position="369"/>
    </location>
</feature>
<reference evidence="13" key="2">
    <citation type="submission" date="2025-09" db="UniProtKB">
        <authorList>
            <consortium name="Ensembl"/>
        </authorList>
    </citation>
    <scope>IDENTIFICATION</scope>
</reference>
<proteinExistence type="inferred from homology"/>
<dbReference type="OMA" id="CRKKVTQ"/>
<dbReference type="Gene3D" id="1.20.1070.10">
    <property type="entry name" value="Rhodopsin 7-helix transmembrane proteins"/>
    <property type="match status" value="1"/>
</dbReference>
<evidence type="ECO:0000256" key="2">
    <source>
        <dbReference type="ARBA" id="ARBA00022475"/>
    </source>
</evidence>
<organism evidence="13 14">
    <name type="scientific">Oreochromis aureus</name>
    <name type="common">Israeli tilapia</name>
    <name type="synonym">Chromis aureus</name>
    <dbReference type="NCBI Taxonomy" id="47969"/>
    <lineage>
        <taxon>Eukaryota</taxon>
        <taxon>Metazoa</taxon>
        <taxon>Chordata</taxon>
        <taxon>Craniata</taxon>
        <taxon>Vertebrata</taxon>
        <taxon>Euteleostomi</taxon>
        <taxon>Actinopterygii</taxon>
        <taxon>Neopterygii</taxon>
        <taxon>Teleostei</taxon>
        <taxon>Neoteleostei</taxon>
        <taxon>Acanthomorphata</taxon>
        <taxon>Ovalentaria</taxon>
        <taxon>Cichlomorphae</taxon>
        <taxon>Cichliformes</taxon>
        <taxon>Cichlidae</taxon>
        <taxon>African cichlids</taxon>
        <taxon>Pseudocrenilabrinae</taxon>
        <taxon>Oreochromini</taxon>
        <taxon>Oreochromis</taxon>
    </lineage>
</organism>
<evidence type="ECO:0000256" key="3">
    <source>
        <dbReference type="ARBA" id="ARBA00022692"/>
    </source>
</evidence>
<dbReference type="GO" id="GO:0051379">
    <property type="term" value="F:epinephrine binding"/>
    <property type="evidence" value="ECO:0007669"/>
    <property type="project" value="TreeGrafter"/>
</dbReference>
<dbReference type="GO" id="GO:0004938">
    <property type="term" value="F:alpha2-adrenergic receptor activity"/>
    <property type="evidence" value="ECO:0007669"/>
    <property type="project" value="TreeGrafter"/>
</dbReference>
<keyword evidence="5 9" id="KW-0297">G-protein coupled receptor</keyword>
<dbReference type="GO" id="GO:0005886">
    <property type="term" value="C:plasma membrane"/>
    <property type="evidence" value="ECO:0007669"/>
    <property type="project" value="UniProtKB-SubCell"/>
</dbReference>
<dbReference type="PANTHER" id="PTHR24248:SF25">
    <property type="entry name" value="ALPHA-2C ADRENERGIC RECEPTOR"/>
    <property type="match status" value="1"/>
</dbReference>
<feature type="transmembrane region" description="Helical" evidence="11">
    <location>
        <begin position="190"/>
        <end position="212"/>
    </location>
</feature>
<feature type="compositionally biased region" description="Basic residues" evidence="10">
    <location>
        <begin position="249"/>
        <end position="263"/>
    </location>
</feature>
<evidence type="ECO:0000259" key="12">
    <source>
        <dbReference type="PROSITE" id="PS50262"/>
    </source>
</evidence>
<keyword evidence="4 11" id="KW-1133">Transmembrane helix</keyword>
<evidence type="ECO:0000313" key="13">
    <source>
        <dbReference type="Ensembl" id="ENSOABP00000009847.1"/>
    </source>
</evidence>
<evidence type="ECO:0000256" key="4">
    <source>
        <dbReference type="ARBA" id="ARBA00022989"/>
    </source>
</evidence>
<keyword evidence="8 9" id="KW-0807">Transducer</keyword>
<keyword evidence="7 9" id="KW-0675">Receptor</keyword>
<keyword evidence="6 11" id="KW-0472">Membrane</keyword>
<comment type="similarity">
    <text evidence="9">Belongs to the G-protein coupled receptor 1 family.</text>
</comment>
<accession>A0A668RYJ4</accession>
<feature type="transmembrane region" description="Helical" evidence="11">
    <location>
        <begin position="109"/>
        <end position="129"/>
    </location>
</feature>
<evidence type="ECO:0000256" key="1">
    <source>
        <dbReference type="ARBA" id="ARBA00004651"/>
    </source>
</evidence>
<evidence type="ECO:0000256" key="11">
    <source>
        <dbReference type="SAM" id="Phobius"/>
    </source>
</evidence>
<feature type="transmembrane region" description="Helical" evidence="11">
    <location>
        <begin position="31"/>
        <end position="58"/>
    </location>
</feature>
<keyword evidence="14" id="KW-1185">Reference proteome</keyword>
<dbReference type="InterPro" id="IPR000276">
    <property type="entry name" value="GPCR_Rhodpsn"/>
</dbReference>
<dbReference type="AlphaFoldDB" id="A0A668RYJ4"/>
<evidence type="ECO:0000256" key="5">
    <source>
        <dbReference type="ARBA" id="ARBA00023040"/>
    </source>
</evidence>
<feature type="transmembrane region" description="Helical" evidence="11">
    <location>
        <begin position="309"/>
        <end position="330"/>
    </location>
</feature>
<dbReference type="PRINTS" id="PR01103">
    <property type="entry name" value="ADRENERGICR"/>
</dbReference>
<evidence type="ECO:0000256" key="10">
    <source>
        <dbReference type="SAM" id="MobiDB-lite"/>
    </source>
</evidence>
<feature type="transmembrane region" description="Helical" evidence="11">
    <location>
        <begin position="70"/>
        <end position="89"/>
    </location>
</feature>
<dbReference type="InterPro" id="IPR017452">
    <property type="entry name" value="GPCR_Rhodpsn_7TM"/>
</dbReference>
<dbReference type="Ensembl" id="ENSOABT00000010189.2">
    <property type="protein sequence ID" value="ENSOABP00000009847.1"/>
    <property type="gene ID" value="ENSOABG00000005254.2"/>
</dbReference>
<dbReference type="PANTHER" id="PTHR24248">
    <property type="entry name" value="ADRENERGIC RECEPTOR-RELATED G-PROTEIN COUPLED RECEPTOR"/>
    <property type="match status" value="1"/>
</dbReference>
<dbReference type="Pfam" id="PF00001">
    <property type="entry name" value="7tm_1"/>
    <property type="match status" value="1"/>
</dbReference>
<evidence type="ECO:0000313" key="14">
    <source>
        <dbReference type="Proteomes" id="UP000472276"/>
    </source>
</evidence>
<gene>
    <name evidence="13" type="primary">ADRA2C</name>
</gene>
<feature type="compositionally biased region" description="Basic and acidic residues" evidence="10">
    <location>
        <begin position="226"/>
        <end position="243"/>
    </location>
</feature>
<feature type="region of interest" description="Disordered" evidence="10">
    <location>
        <begin position="226"/>
        <end position="291"/>
    </location>
</feature>
<protein>
    <recommendedName>
        <fullName evidence="12">G-protein coupled receptors family 1 profile domain-containing protein</fullName>
    </recommendedName>
</protein>
<name>A0A668RYJ4_OREAU</name>
<comment type="subcellular location">
    <subcellularLocation>
        <location evidence="1">Cell membrane</location>
        <topology evidence="1">Multi-pass membrane protein</topology>
    </subcellularLocation>
</comment>
<evidence type="ECO:0000256" key="9">
    <source>
        <dbReference type="RuleBase" id="RU000688"/>
    </source>
</evidence>
<keyword evidence="3 9" id="KW-0812">Transmembrane</keyword>
<dbReference type="InterPro" id="IPR002233">
    <property type="entry name" value="ADR_fam"/>
</dbReference>
<dbReference type="PROSITE" id="PS00237">
    <property type="entry name" value="G_PROTEIN_RECEP_F1_1"/>
    <property type="match status" value="1"/>
</dbReference>
<feature type="domain" description="G-protein coupled receptors family 1 profile" evidence="12">
    <location>
        <begin position="50"/>
        <end position="366"/>
    </location>
</feature>
<evidence type="ECO:0000256" key="6">
    <source>
        <dbReference type="ARBA" id="ARBA00023136"/>
    </source>
</evidence>
<dbReference type="SUPFAM" id="SSF81321">
    <property type="entry name" value="Family A G protein-coupled receptor-like"/>
    <property type="match status" value="1"/>
</dbReference>
<evidence type="ECO:0000256" key="8">
    <source>
        <dbReference type="ARBA" id="ARBA00023224"/>
    </source>
</evidence>
<keyword evidence="2" id="KW-1003">Cell membrane</keyword>
<dbReference type="PRINTS" id="PR00237">
    <property type="entry name" value="GPCRRHODOPSN"/>
</dbReference>